<evidence type="ECO:0000313" key="1">
    <source>
        <dbReference type="EMBL" id="THH32278.1"/>
    </source>
</evidence>
<dbReference type="OrthoDB" id="2749557at2759"/>
<dbReference type="EMBL" id="SGPM01000025">
    <property type="protein sequence ID" value="THH32278.1"/>
    <property type="molecule type" value="Genomic_DNA"/>
</dbReference>
<gene>
    <name evidence="1" type="ORF">EUX98_g1910</name>
</gene>
<reference evidence="1 2" key="1">
    <citation type="submission" date="2019-02" db="EMBL/GenBank/DDBJ databases">
        <title>Genome sequencing of the rare red list fungi Antrodiella citrinella (Flaviporus citrinellus).</title>
        <authorList>
            <person name="Buettner E."/>
            <person name="Kellner H."/>
        </authorList>
    </citation>
    <scope>NUCLEOTIDE SEQUENCE [LARGE SCALE GENOMIC DNA]</scope>
    <source>
        <strain evidence="1 2">DSM 108506</strain>
    </source>
</reference>
<name>A0A4S4N368_9APHY</name>
<keyword evidence="2" id="KW-1185">Reference proteome</keyword>
<organism evidence="1 2">
    <name type="scientific">Antrodiella citrinella</name>
    <dbReference type="NCBI Taxonomy" id="2447956"/>
    <lineage>
        <taxon>Eukaryota</taxon>
        <taxon>Fungi</taxon>
        <taxon>Dikarya</taxon>
        <taxon>Basidiomycota</taxon>
        <taxon>Agaricomycotina</taxon>
        <taxon>Agaricomycetes</taxon>
        <taxon>Polyporales</taxon>
        <taxon>Steccherinaceae</taxon>
        <taxon>Antrodiella</taxon>
    </lineage>
</organism>
<dbReference type="AlphaFoldDB" id="A0A4S4N368"/>
<evidence type="ECO:0000313" key="2">
    <source>
        <dbReference type="Proteomes" id="UP000308730"/>
    </source>
</evidence>
<accession>A0A4S4N368</accession>
<dbReference type="Proteomes" id="UP000308730">
    <property type="component" value="Unassembled WGS sequence"/>
</dbReference>
<proteinExistence type="predicted"/>
<sequence length="476" mass="54306">MIYELSGDDLLPLCMSSSPAKRVLVRPKSAPSQPDPPVGFTPPRNMMPDELLEDILLRVWLSRDWDSYKQRWYFYRSAMMVNHQWRTILHPLMLRYAIFESLVDFQVYEFLIKKHVEDVRGREPLETEDIPAGSSSTEIRKDSWMLFNTSLIRVPGSRTTWYSLSEFPNSQWLRLLLRSCRRCEFHMRDHCRISDCRVFGSEGQSLRTVTFVITSSLSIEDINTLTAADASRFPNVTTLHIFHSQNADLKRISTYLLEVKAILILFPNLKHLTLDSSVSLLSLTSLLTHLETLTLDVPPVYIQDSHATSLMGWNISAALKVVVSPKPEGENSSSNPGERMFRPKKITIITEETLPTGWHKLAEACEHFGVKLVHHVGYTKDDAYPGPLTAREAALENIRLSMAGWEFFEILPIAISKDLETLMEHCKQETEKLKNILQKLDDDAVKSDSESQQHSQVIISAKLSSNDADMNTTITQ</sequence>
<comment type="caution">
    <text evidence="1">The sequence shown here is derived from an EMBL/GenBank/DDBJ whole genome shotgun (WGS) entry which is preliminary data.</text>
</comment>
<protein>
    <submittedName>
        <fullName evidence="1">Uncharacterized protein</fullName>
    </submittedName>
</protein>